<evidence type="ECO:0000313" key="2">
    <source>
        <dbReference type="Proteomes" id="UP001296873"/>
    </source>
</evidence>
<proteinExistence type="predicted"/>
<keyword evidence="2" id="KW-1185">Reference proteome</keyword>
<sequence length="113" mass="12970">DISADPTAGEARTRTYSRADLRNFVIAAVQIDRVLRRQSQTRRSENTGSWATDPSDRIRTIIEATPRLDPARYRAINEAVRTDPVLRSRLRRVIQDLRAEKHEALRPLTADTF</sequence>
<feature type="non-terminal residue" evidence="1">
    <location>
        <position position="1"/>
    </location>
</feature>
<evidence type="ECO:0000313" key="1">
    <source>
        <dbReference type="EMBL" id="MBK1671478.1"/>
    </source>
</evidence>
<evidence type="ECO:0008006" key="3">
    <source>
        <dbReference type="Google" id="ProtNLM"/>
    </source>
</evidence>
<dbReference type="EMBL" id="NRRL01000200">
    <property type="protein sequence ID" value="MBK1671478.1"/>
    <property type="molecule type" value="Genomic_DNA"/>
</dbReference>
<gene>
    <name evidence="1" type="ORF">CKO28_26115</name>
</gene>
<comment type="caution">
    <text evidence="1">The sequence shown here is derived from an EMBL/GenBank/DDBJ whole genome shotgun (WGS) entry which is preliminary data.</text>
</comment>
<organism evidence="1 2">
    <name type="scientific">Rhodovibrio sodomensis</name>
    <dbReference type="NCBI Taxonomy" id="1088"/>
    <lineage>
        <taxon>Bacteria</taxon>
        <taxon>Pseudomonadati</taxon>
        <taxon>Pseudomonadota</taxon>
        <taxon>Alphaproteobacteria</taxon>
        <taxon>Rhodospirillales</taxon>
        <taxon>Rhodovibrionaceae</taxon>
        <taxon>Rhodovibrio</taxon>
    </lineage>
</organism>
<dbReference type="Proteomes" id="UP001296873">
    <property type="component" value="Unassembled WGS sequence"/>
</dbReference>
<dbReference type="RefSeq" id="WP_207168948.1">
    <property type="nucleotide sequence ID" value="NZ_NRRL01000200.1"/>
</dbReference>
<accession>A0ABS1DPR8</accession>
<reference evidence="1 2" key="1">
    <citation type="journal article" date="2020" name="Microorganisms">
        <title>Osmotic Adaptation and Compatible Solute Biosynthesis of Phototrophic Bacteria as Revealed from Genome Analyses.</title>
        <authorList>
            <person name="Imhoff J.F."/>
            <person name="Rahn T."/>
            <person name="Kunzel S."/>
            <person name="Keller A."/>
            <person name="Neulinger S.C."/>
        </authorList>
    </citation>
    <scope>NUCLEOTIDE SEQUENCE [LARGE SCALE GENOMIC DNA]</scope>
    <source>
        <strain evidence="1 2">DSM 9895</strain>
    </source>
</reference>
<name>A0ABS1DPR8_9PROT</name>
<protein>
    <recommendedName>
        <fullName evidence="3">MerR family transcriptional regulator</fullName>
    </recommendedName>
</protein>